<dbReference type="SUPFAM" id="SSF52540">
    <property type="entry name" value="P-loop containing nucleoside triphosphate hydrolases"/>
    <property type="match status" value="2"/>
</dbReference>
<protein>
    <recommendedName>
        <fullName evidence="3">AAA+ ATPase domain-containing protein</fullName>
    </recommendedName>
</protein>
<evidence type="ECO:0000313" key="5">
    <source>
        <dbReference type="Proteomes" id="UP000019132"/>
    </source>
</evidence>
<dbReference type="InParanoid" id="K3WUV6"/>
<evidence type="ECO:0000259" key="3">
    <source>
        <dbReference type="SMART" id="SM00382"/>
    </source>
</evidence>
<dbReference type="STRING" id="431595.K3WUV6"/>
<sequence>MVVGYADAPRLDRFTTRYRVPASRIRARPSHMSQYVIVRASASVISTHKRTRDTLFICRAALDNGDTGDDAVFAGPLRFDASVRMAVASPLVFANLGGEDAGYKGEDAFDVQWIPKSKIRNAVAVTLEVCISVHKDDGNENATVVHDTKKVAEWLCNAQYRQLLIETLQHHFLVCLTAVVQLPLPSSSTGIDQSKDAVLEFKVVSVYPEEKFVRITPNTRVTFSTDSIAIDDDGIVQDLTASNSIASHNAPKIGGLEKEQAALREMILLPVEYAGLSDCCGIEFPKGLLLCGPPGVGKTLLVRTIVHECSQQVPLRLKTINGAEILTSGVGDAETTLRSIFTEAAEFARTTKGASVIFIDELDALCPKRDSSGASAHSRIVAQLLTLLDGADKQARGNVVIVGATNLPNSIDAALRRPGRFDRELFIAPPNITARKKIFQMNLQEMPICVNGFETEKHEFFETLATKSIGYVGADIAALCREALAVATTRQFVAMAKDRELDTWWSEWKRHSNKPLYNANFSVVVSGNAWKANPIAIPLWFFAKQSAAHEQQQDHVDTSELNASKPPTYFSFLLQNGAKHVSPSAAVDDASISNASELQYPDIPERKGDERSAAEPPAFEVTMADFEQAMQVIVASSLRGAAGFAKDFEKLGWDSIGGQEHTKLALQQALEWPIKFPQTFTRLGVKPPRGILLYGPPGCSKSSIVRAAAHSSGATFLTLSAAKVFSPFFGDAEASVRQVFRDARAALPAILFLDEIDVLVAKRQFDGSGGGESGSSSAMRVLSTLLNEMDGVEAAEGLLVIGATNRPDCIDAALLRPGRFDRILYVDLPREADRLKILQIHSKPMQLADDVDLAKIAAQTEFFSGAELENVCREAALHALRESIHAKSVRMQHFEAALETISPVSSPKSLQQYVDFAQAMGHLS</sequence>
<dbReference type="GO" id="GO:0005524">
    <property type="term" value="F:ATP binding"/>
    <property type="evidence" value="ECO:0007669"/>
    <property type="project" value="UniProtKB-KW"/>
</dbReference>
<organism evidence="4 5">
    <name type="scientific">Globisporangium ultimum (strain ATCC 200006 / CBS 805.95 / DAOM BR144)</name>
    <name type="common">Pythium ultimum</name>
    <dbReference type="NCBI Taxonomy" id="431595"/>
    <lineage>
        <taxon>Eukaryota</taxon>
        <taxon>Sar</taxon>
        <taxon>Stramenopiles</taxon>
        <taxon>Oomycota</taxon>
        <taxon>Peronosporomycetes</taxon>
        <taxon>Pythiales</taxon>
        <taxon>Pythiaceae</taxon>
        <taxon>Globisporangium</taxon>
    </lineage>
</organism>
<evidence type="ECO:0000256" key="2">
    <source>
        <dbReference type="ARBA" id="ARBA00022840"/>
    </source>
</evidence>
<evidence type="ECO:0000256" key="1">
    <source>
        <dbReference type="ARBA" id="ARBA00022741"/>
    </source>
</evidence>
<dbReference type="InterPro" id="IPR041569">
    <property type="entry name" value="AAA_lid_3"/>
</dbReference>
<dbReference type="AlphaFoldDB" id="K3WUV6"/>
<dbReference type="InterPro" id="IPR003593">
    <property type="entry name" value="AAA+_ATPase"/>
</dbReference>
<reference evidence="5" key="2">
    <citation type="submission" date="2010-04" db="EMBL/GenBank/DDBJ databases">
        <authorList>
            <person name="Buell R."/>
            <person name="Hamilton J."/>
            <person name="Hostetler J."/>
        </authorList>
    </citation>
    <scope>NUCLEOTIDE SEQUENCE [LARGE SCALE GENOMIC DNA]</scope>
    <source>
        <strain evidence="5">DAOM:BR144</strain>
    </source>
</reference>
<evidence type="ECO:0000313" key="4">
    <source>
        <dbReference type="EnsemblProtists" id="PYU1_T008753"/>
    </source>
</evidence>
<dbReference type="Pfam" id="PF00004">
    <property type="entry name" value="AAA"/>
    <property type="match status" value="2"/>
</dbReference>
<dbReference type="FunFam" id="1.10.8.60:FF:000038">
    <property type="entry name" value="spermatogenesis-associated protein 5-like protein 1"/>
    <property type="match status" value="1"/>
</dbReference>
<dbReference type="PROSITE" id="PS00674">
    <property type="entry name" value="AAA"/>
    <property type="match status" value="2"/>
</dbReference>
<dbReference type="FunFam" id="3.40.50.300:FF:001440">
    <property type="entry name" value="ATPase, AAA family protein"/>
    <property type="match status" value="1"/>
</dbReference>
<dbReference type="PANTHER" id="PTHR23077:SF117">
    <property type="entry name" value="AAA+ ATPASE DOMAIN-CONTAINING PROTEIN"/>
    <property type="match status" value="1"/>
</dbReference>
<dbReference type="SMART" id="SM00382">
    <property type="entry name" value="AAA"/>
    <property type="match status" value="2"/>
</dbReference>
<dbReference type="EMBL" id="GL376558">
    <property type="status" value="NOT_ANNOTATED_CDS"/>
    <property type="molecule type" value="Genomic_DNA"/>
</dbReference>
<dbReference type="PANTHER" id="PTHR23077">
    <property type="entry name" value="AAA-FAMILY ATPASE"/>
    <property type="match status" value="1"/>
</dbReference>
<dbReference type="Proteomes" id="UP000019132">
    <property type="component" value="Unassembled WGS sequence"/>
</dbReference>
<reference evidence="4" key="3">
    <citation type="submission" date="2015-02" db="UniProtKB">
        <authorList>
            <consortium name="EnsemblProtists"/>
        </authorList>
    </citation>
    <scope>IDENTIFICATION</scope>
    <source>
        <strain evidence="4">DAOM BR144</strain>
    </source>
</reference>
<dbReference type="InterPro" id="IPR027417">
    <property type="entry name" value="P-loop_NTPase"/>
</dbReference>
<dbReference type="eggNOG" id="KOG0733">
    <property type="taxonomic scope" value="Eukaryota"/>
</dbReference>
<reference evidence="5" key="1">
    <citation type="journal article" date="2010" name="Genome Biol.">
        <title>Genome sequence of the necrotrophic plant pathogen Pythium ultimum reveals original pathogenicity mechanisms and effector repertoire.</title>
        <authorList>
            <person name="Levesque C.A."/>
            <person name="Brouwer H."/>
            <person name="Cano L."/>
            <person name="Hamilton J.P."/>
            <person name="Holt C."/>
            <person name="Huitema E."/>
            <person name="Raffaele S."/>
            <person name="Robideau G.P."/>
            <person name="Thines M."/>
            <person name="Win J."/>
            <person name="Zerillo M.M."/>
            <person name="Beakes G.W."/>
            <person name="Boore J.L."/>
            <person name="Busam D."/>
            <person name="Dumas B."/>
            <person name="Ferriera S."/>
            <person name="Fuerstenberg S.I."/>
            <person name="Gachon C.M."/>
            <person name="Gaulin E."/>
            <person name="Govers F."/>
            <person name="Grenville-Briggs L."/>
            <person name="Horner N."/>
            <person name="Hostetler J."/>
            <person name="Jiang R.H."/>
            <person name="Johnson J."/>
            <person name="Krajaejun T."/>
            <person name="Lin H."/>
            <person name="Meijer H.J."/>
            <person name="Moore B."/>
            <person name="Morris P."/>
            <person name="Phuntmart V."/>
            <person name="Puiu D."/>
            <person name="Shetty J."/>
            <person name="Stajich J.E."/>
            <person name="Tripathy S."/>
            <person name="Wawra S."/>
            <person name="van West P."/>
            <person name="Whitty B.R."/>
            <person name="Coutinho P.M."/>
            <person name="Henrissat B."/>
            <person name="Martin F."/>
            <person name="Thomas P.D."/>
            <person name="Tyler B.M."/>
            <person name="De Vries R.P."/>
            <person name="Kamoun S."/>
            <person name="Yandell M."/>
            <person name="Tisserat N."/>
            <person name="Buell C.R."/>
        </authorList>
    </citation>
    <scope>NUCLEOTIDE SEQUENCE</scope>
    <source>
        <strain evidence="5">DAOM:BR144</strain>
    </source>
</reference>
<keyword evidence="5" id="KW-1185">Reference proteome</keyword>
<dbReference type="OMA" id="WDSIGGQ"/>
<dbReference type="InterPro" id="IPR003959">
    <property type="entry name" value="ATPase_AAA_core"/>
</dbReference>
<dbReference type="GO" id="GO:0016887">
    <property type="term" value="F:ATP hydrolysis activity"/>
    <property type="evidence" value="ECO:0007669"/>
    <property type="project" value="InterPro"/>
</dbReference>
<dbReference type="Pfam" id="PF17862">
    <property type="entry name" value="AAA_lid_3"/>
    <property type="match status" value="2"/>
</dbReference>
<keyword evidence="1" id="KW-0547">Nucleotide-binding</keyword>
<dbReference type="Gene3D" id="1.10.8.60">
    <property type="match status" value="2"/>
</dbReference>
<dbReference type="HOGENOM" id="CLU_000688_12_3_1"/>
<accession>K3WUV6</accession>
<proteinExistence type="predicted"/>
<dbReference type="EnsemblProtists" id="PYU1_T008753">
    <property type="protein sequence ID" value="PYU1_T008753"/>
    <property type="gene ID" value="PYU1_G008735"/>
</dbReference>
<feature type="domain" description="AAA+ ATPase" evidence="3">
    <location>
        <begin position="284"/>
        <end position="431"/>
    </location>
</feature>
<dbReference type="InterPro" id="IPR050168">
    <property type="entry name" value="AAA_ATPase_domain"/>
</dbReference>
<feature type="domain" description="AAA+ ATPase" evidence="3">
    <location>
        <begin position="687"/>
        <end position="830"/>
    </location>
</feature>
<dbReference type="FunFam" id="3.40.50.300:FF:000061">
    <property type="entry name" value="ATPase family, AAA domain-containing 2"/>
    <property type="match status" value="1"/>
</dbReference>
<dbReference type="InterPro" id="IPR003960">
    <property type="entry name" value="ATPase_AAA_CS"/>
</dbReference>
<dbReference type="Gene3D" id="3.40.50.300">
    <property type="entry name" value="P-loop containing nucleotide triphosphate hydrolases"/>
    <property type="match status" value="2"/>
</dbReference>
<dbReference type="VEuPathDB" id="FungiDB:PYU1_G008735"/>
<name>K3WUV6_GLOUD</name>
<keyword evidence="2" id="KW-0067">ATP-binding</keyword>